<evidence type="ECO:0000256" key="13">
    <source>
        <dbReference type="ARBA" id="ARBA00023257"/>
    </source>
</evidence>
<evidence type="ECO:0000256" key="17">
    <source>
        <dbReference type="RuleBase" id="RU000687"/>
    </source>
</evidence>
<dbReference type="WBParaSite" id="ASIM_0001437201-mRNA-1">
    <property type="protein sequence ID" value="ASIM_0001437201-mRNA-1"/>
    <property type="gene ID" value="ASIM_0001437201"/>
</dbReference>
<evidence type="ECO:0000256" key="4">
    <source>
        <dbReference type="ARBA" id="ARBA00022692"/>
    </source>
</evidence>
<evidence type="ECO:0000256" key="3">
    <source>
        <dbReference type="ARBA" id="ARBA00022475"/>
    </source>
</evidence>
<dbReference type="InterPro" id="IPR006029">
    <property type="entry name" value="Neurotrans-gated_channel_TM"/>
</dbReference>
<evidence type="ECO:0000256" key="1">
    <source>
        <dbReference type="ARBA" id="ARBA00009237"/>
    </source>
</evidence>
<sequence length="482" mass="56073">MLTSTLVLIVVLIITLCLFGTFASPPELRLRNDLLRDYNALERPVENSGDAVVVKLGVSFQQIIDLNEKEEKLEVNAWLKYQWTDVKLRWDPREYENVTDLRHPAGSVWQPDILLYNSVDSTFDSTFKSNVLGYNDGTISWIPPGIFKASCKIDIYWFPFDEQICYFKFGSWTHNGREVDLQPGDFDMSDFIENGEWVILKTWDVRNERFYECCPEPYPDIKFFIQYYAFNLIMPCMLIMLLIALGFTLSPYTCEKVGLQISVSLAICIFSTIMNEMTPSTSEAVPLLGIFFQSCTVVSTAATGFTVYVQAIHFRNPDTNHRMGFWMRFILLEWVPFLLMMKQPKRENNLKTIQQSWKERKNVADDVNTAFSYMDGNTRVVQILGEALRDNFQSVMFQLKVCKTTKKDHILQQRLKLLNRIYDHVKCQFQKLVSDDDLEERHVEYEWHFAAMVVDRLGLILFSFIIVITSSAILLRAPYLFA</sequence>
<comment type="caution">
    <text evidence="17">Lacks conserved residue(s) required for the propagation of feature annotation.</text>
</comment>
<evidence type="ECO:0000259" key="19">
    <source>
        <dbReference type="Pfam" id="PF02932"/>
    </source>
</evidence>
<comment type="subcellular location">
    <subcellularLocation>
        <location evidence="16">Postsynaptic cell membrane</location>
        <topology evidence="16">Multi-pass membrane protein</topology>
    </subcellularLocation>
</comment>
<dbReference type="PROSITE" id="PS00236">
    <property type="entry name" value="NEUROTR_ION_CHANNEL"/>
    <property type="match status" value="1"/>
</dbReference>
<dbReference type="OrthoDB" id="5975154at2759"/>
<dbReference type="InterPro" id="IPR002394">
    <property type="entry name" value="Nicotinic_acetylcholine_rcpt"/>
</dbReference>
<evidence type="ECO:0000256" key="5">
    <source>
        <dbReference type="ARBA" id="ARBA00022729"/>
    </source>
</evidence>
<dbReference type="PRINTS" id="PR00252">
    <property type="entry name" value="NRIONCHANNEL"/>
</dbReference>
<dbReference type="Proteomes" id="UP000267096">
    <property type="component" value="Unassembled WGS sequence"/>
</dbReference>
<keyword evidence="15 17" id="KW-0407">Ion channel</keyword>
<keyword evidence="14" id="KW-1071">Ligand-gated ion channel</keyword>
<dbReference type="EMBL" id="UYRR01031504">
    <property type="protein sequence ID" value="VDK50617.1"/>
    <property type="molecule type" value="Genomic_DNA"/>
</dbReference>
<evidence type="ECO:0000256" key="7">
    <source>
        <dbReference type="ARBA" id="ARBA00023018"/>
    </source>
</evidence>
<gene>
    <name evidence="20" type="ORF">ASIM_LOCUS13799</name>
</gene>
<dbReference type="Gene3D" id="1.20.58.390">
    <property type="entry name" value="Neurotransmitter-gated ion-channel transmembrane domain"/>
    <property type="match status" value="2"/>
</dbReference>
<dbReference type="SUPFAM" id="SSF90112">
    <property type="entry name" value="Neurotransmitter-gated ion-channel transmembrane pore"/>
    <property type="match status" value="1"/>
</dbReference>
<dbReference type="InterPro" id="IPR006201">
    <property type="entry name" value="Neur_channel"/>
</dbReference>
<name>A0A0M3K0N0_ANISI</name>
<keyword evidence="6 17" id="KW-1133">Transmembrane helix</keyword>
<feature type="domain" description="Neurotransmitter-gated ion-channel transmembrane" evidence="19">
    <location>
        <begin position="232"/>
        <end position="473"/>
    </location>
</feature>
<dbReference type="Pfam" id="PF02931">
    <property type="entry name" value="Neur_chan_LBD"/>
    <property type="match status" value="1"/>
</dbReference>
<keyword evidence="7" id="KW-0770">Synapse</keyword>
<feature type="transmembrane region" description="Helical" evidence="17">
    <location>
        <begin position="257"/>
        <end position="275"/>
    </location>
</feature>
<dbReference type="CDD" id="cd19051">
    <property type="entry name" value="LGIC_TM_cation"/>
    <property type="match status" value="1"/>
</dbReference>
<organism evidence="22">
    <name type="scientific">Anisakis simplex</name>
    <name type="common">Herring worm</name>
    <dbReference type="NCBI Taxonomy" id="6269"/>
    <lineage>
        <taxon>Eukaryota</taxon>
        <taxon>Metazoa</taxon>
        <taxon>Ecdysozoa</taxon>
        <taxon>Nematoda</taxon>
        <taxon>Chromadorea</taxon>
        <taxon>Rhabditida</taxon>
        <taxon>Spirurina</taxon>
        <taxon>Ascaridomorpha</taxon>
        <taxon>Ascaridoidea</taxon>
        <taxon>Anisakidae</taxon>
        <taxon>Anisakis</taxon>
        <taxon>Anisakis simplex complex</taxon>
    </lineage>
</organism>
<keyword evidence="11" id="KW-0675">Receptor</keyword>
<evidence type="ECO:0000259" key="18">
    <source>
        <dbReference type="Pfam" id="PF02931"/>
    </source>
</evidence>
<dbReference type="InterPro" id="IPR006202">
    <property type="entry name" value="Neur_chan_lig-bd"/>
</dbReference>
<dbReference type="GO" id="GO:0004888">
    <property type="term" value="F:transmembrane signaling receptor activity"/>
    <property type="evidence" value="ECO:0007669"/>
    <property type="project" value="InterPro"/>
</dbReference>
<dbReference type="FunFam" id="2.70.170.10:FF:000016">
    <property type="entry name" value="Nicotinic acetylcholine receptor subunit"/>
    <property type="match status" value="1"/>
</dbReference>
<keyword evidence="10" id="KW-1015">Disulfide bond</keyword>
<dbReference type="SUPFAM" id="SSF63712">
    <property type="entry name" value="Nicotinic receptor ligand binding domain-like"/>
    <property type="match status" value="1"/>
</dbReference>
<keyword evidence="8 17" id="KW-0406">Ion transport</keyword>
<evidence type="ECO:0000256" key="8">
    <source>
        <dbReference type="ARBA" id="ARBA00023065"/>
    </source>
</evidence>
<reference evidence="20 21" key="2">
    <citation type="submission" date="2018-11" db="EMBL/GenBank/DDBJ databases">
        <authorList>
            <consortium name="Pathogen Informatics"/>
        </authorList>
    </citation>
    <scope>NUCLEOTIDE SEQUENCE [LARGE SCALE GENOMIC DNA]</scope>
</reference>
<protein>
    <submittedName>
        <fullName evidence="22">Acetylcholine receptor subunit alpha-type acr-16</fullName>
    </submittedName>
</protein>
<dbReference type="Gene3D" id="2.70.170.10">
    <property type="entry name" value="Neurotransmitter-gated ion-channel ligand-binding domain"/>
    <property type="match status" value="1"/>
</dbReference>
<feature type="transmembrane region" description="Helical" evidence="17">
    <location>
        <begin position="457"/>
        <end position="479"/>
    </location>
</feature>
<dbReference type="InterPro" id="IPR018000">
    <property type="entry name" value="Neurotransmitter_ion_chnl_CS"/>
</dbReference>
<evidence type="ECO:0000256" key="10">
    <source>
        <dbReference type="ARBA" id="ARBA00023157"/>
    </source>
</evidence>
<evidence type="ECO:0000256" key="6">
    <source>
        <dbReference type="ARBA" id="ARBA00022989"/>
    </source>
</evidence>
<dbReference type="AlphaFoldDB" id="A0A0M3K0N0"/>
<feature type="transmembrane region" description="Helical" evidence="17">
    <location>
        <begin position="228"/>
        <end position="251"/>
    </location>
</feature>
<keyword evidence="13" id="KW-0628">Postsynaptic cell membrane</keyword>
<proteinExistence type="inferred from homology"/>
<evidence type="ECO:0000313" key="21">
    <source>
        <dbReference type="Proteomes" id="UP000267096"/>
    </source>
</evidence>
<comment type="similarity">
    <text evidence="1">Belongs to the ligand-gated ion channel (TC 1.A.9) family. Acetylcholine receptor (TC 1.A.9.1) subfamily.</text>
</comment>
<keyword evidence="9 17" id="KW-0472">Membrane</keyword>
<keyword evidence="21" id="KW-1185">Reference proteome</keyword>
<evidence type="ECO:0000313" key="20">
    <source>
        <dbReference type="EMBL" id="VDK50617.1"/>
    </source>
</evidence>
<keyword evidence="3" id="KW-1003">Cell membrane</keyword>
<feature type="transmembrane region" description="Helical" evidence="17">
    <location>
        <begin position="6"/>
        <end position="24"/>
    </location>
</feature>
<reference evidence="22" key="1">
    <citation type="submission" date="2017-02" db="UniProtKB">
        <authorList>
            <consortium name="WormBaseParasite"/>
        </authorList>
    </citation>
    <scope>IDENTIFICATION</scope>
</reference>
<feature type="domain" description="Neurotransmitter-gated ion-channel ligand-binding" evidence="18">
    <location>
        <begin position="29"/>
        <end position="226"/>
    </location>
</feature>
<evidence type="ECO:0000256" key="16">
    <source>
        <dbReference type="ARBA" id="ARBA00034104"/>
    </source>
</evidence>
<evidence type="ECO:0000313" key="22">
    <source>
        <dbReference type="WBParaSite" id="ASIM_0001437201-mRNA-1"/>
    </source>
</evidence>
<keyword evidence="5" id="KW-0732">Signal</keyword>
<feature type="transmembrane region" description="Helical" evidence="17">
    <location>
        <begin position="323"/>
        <end position="341"/>
    </location>
</feature>
<dbReference type="GO" id="GO:0022848">
    <property type="term" value="F:acetylcholine-gated monoatomic cation-selective channel activity"/>
    <property type="evidence" value="ECO:0007669"/>
    <property type="project" value="InterPro"/>
</dbReference>
<keyword evidence="2 17" id="KW-0813">Transport</keyword>
<dbReference type="GO" id="GO:0045211">
    <property type="term" value="C:postsynaptic membrane"/>
    <property type="evidence" value="ECO:0007669"/>
    <property type="project" value="UniProtKB-SubCell"/>
</dbReference>
<accession>A0A0M3K0N0</accession>
<dbReference type="Pfam" id="PF02932">
    <property type="entry name" value="Neur_chan_memb"/>
    <property type="match status" value="1"/>
</dbReference>
<dbReference type="CDD" id="cd18997">
    <property type="entry name" value="LGIC_ECD_nAChR"/>
    <property type="match status" value="1"/>
</dbReference>
<evidence type="ECO:0000256" key="14">
    <source>
        <dbReference type="ARBA" id="ARBA00023286"/>
    </source>
</evidence>
<evidence type="ECO:0000256" key="15">
    <source>
        <dbReference type="ARBA" id="ARBA00023303"/>
    </source>
</evidence>
<feature type="transmembrane region" description="Helical" evidence="17">
    <location>
        <begin position="287"/>
        <end position="311"/>
    </location>
</feature>
<dbReference type="InterPro" id="IPR036719">
    <property type="entry name" value="Neuro-gated_channel_TM_sf"/>
</dbReference>
<evidence type="ECO:0000256" key="2">
    <source>
        <dbReference type="ARBA" id="ARBA00022448"/>
    </source>
</evidence>
<dbReference type="PRINTS" id="PR00254">
    <property type="entry name" value="NICOTINICR"/>
</dbReference>
<keyword evidence="12" id="KW-0325">Glycoprotein</keyword>
<dbReference type="InterPro" id="IPR038050">
    <property type="entry name" value="Neuro_actylchol_rec"/>
</dbReference>
<evidence type="ECO:0000256" key="9">
    <source>
        <dbReference type="ARBA" id="ARBA00023136"/>
    </source>
</evidence>
<evidence type="ECO:0000256" key="12">
    <source>
        <dbReference type="ARBA" id="ARBA00023180"/>
    </source>
</evidence>
<dbReference type="PANTHER" id="PTHR18945">
    <property type="entry name" value="NEUROTRANSMITTER GATED ION CHANNEL"/>
    <property type="match status" value="1"/>
</dbReference>
<dbReference type="InterPro" id="IPR036734">
    <property type="entry name" value="Neur_chan_lig-bd_sf"/>
</dbReference>
<keyword evidence="4 17" id="KW-0812">Transmembrane</keyword>
<evidence type="ECO:0000256" key="11">
    <source>
        <dbReference type="ARBA" id="ARBA00023170"/>
    </source>
</evidence>